<feature type="region of interest" description="Disordered" evidence="7">
    <location>
        <begin position="1"/>
        <end position="142"/>
    </location>
</feature>
<evidence type="ECO:0000256" key="4">
    <source>
        <dbReference type="ARBA" id="ARBA00022737"/>
    </source>
</evidence>
<reference evidence="9" key="2">
    <citation type="submission" date="2019-04" db="EMBL/GenBank/DDBJ databases">
        <title>Friends and foes A comparative genomics studyof 23 Aspergillus species from section Flavi.</title>
        <authorList>
            <consortium name="DOE Joint Genome Institute"/>
            <person name="Kjaerbolling I."/>
            <person name="Vesth T."/>
            <person name="Frisvad J.C."/>
            <person name="Nybo J.L."/>
            <person name="Theobald S."/>
            <person name="Kildgaard S."/>
            <person name="Isbrandt T."/>
            <person name="Kuo A."/>
            <person name="Sato A."/>
            <person name="Lyhne E.K."/>
            <person name="Kogle M.E."/>
            <person name="Wiebenga A."/>
            <person name="Kun R.S."/>
            <person name="Lubbers R.J."/>
            <person name="Makela M.R."/>
            <person name="Barry K."/>
            <person name="Chovatia M."/>
            <person name="Clum A."/>
            <person name="Daum C."/>
            <person name="Haridas S."/>
            <person name="He G."/>
            <person name="LaButti K."/>
            <person name="Lipzen A."/>
            <person name="Mondo S."/>
            <person name="Riley R."/>
            <person name="Salamov A."/>
            <person name="Simmons B.A."/>
            <person name="Magnuson J.K."/>
            <person name="Henrissat B."/>
            <person name="Mortensen U.H."/>
            <person name="Larsen T.O."/>
            <person name="Devries R.P."/>
            <person name="Grigoriev I.V."/>
            <person name="Machida M."/>
            <person name="Baker S.E."/>
            <person name="Andersen M.R."/>
        </authorList>
    </citation>
    <scope>NUCLEOTIDE SEQUENCE [LARGE SCALE GENOMIC DNA]</scope>
    <source>
        <strain evidence="9">IBT 14317</strain>
    </source>
</reference>
<evidence type="ECO:0000256" key="5">
    <source>
        <dbReference type="ARBA" id="ARBA00023125"/>
    </source>
</evidence>
<dbReference type="EMBL" id="SPNV01000119">
    <property type="protein sequence ID" value="KAF5860777.1"/>
    <property type="molecule type" value="Genomic_DNA"/>
</dbReference>
<dbReference type="AlphaFoldDB" id="A0A5N7CKG7"/>
<evidence type="ECO:0000256" key="7">
    <source>
        <dbReference type="SAM" id="MobiDB-lite"/>
    </source>
</evidence>
<gene>
    <name evidence="9" type="ORF">BDV23DRAFT_146996</name>
    <name evidence="10" type="ORF">ETB97_001059</name>
</gene>
<keyword evidence="3" id="KW-0597">Phosphoprotein</keyword>
<evidence type="ECO:0000256" key="2">
    <source>
        <dbReference type="ARBA" id="ARBA00014654"/>
    </source>
</evidence>
<dbReference type="FunFam" id="3.10.590.10:FF:000003">
    <property type="entry name" value="Thymocyte nuclear protein 1"/>
    <property type="match status" value="1"/>
</dbReference>
<comment type="subcellular location">
    <subcellularLocation>
        <location evidence="1">Nucleus</location>
    </subcellularLocation>
</comment>
<dbReference type="GO" id="GO:0000785">
    <property type="term" value="C:chromatin"/>
    <property type="evidence" value="ECO:0007669"/>
    <property type="project" value="InterPro"/>
</dbReference>
<keyword evidence="5" id="KW-0238">DNA-binding</keyword>
<evidence type="ECO:0000313" key="11">
    <source>
        <dbReference type="Proteomes" id="UP000541154"/>
    </source>
</evidence>
<dbReference type="PANTHER" id="PTHR14087:SF7">
    <property type="entry name" value="THYMOCYTE NUCLEAR PROTEIN 1"/>
    <property type="match status" value="1"/>
</dbReference>
<evidence type="ECO:0000259" key="8">
    <source>
        <dbReference type="Pfam" id="PF01878"/>
    </source>
</evidence>
<protein>
    <recommendedName>
        <fullName evidence="2">Thymocyte nuclear protein 1</fullName>
    </recommendedName>
</protein>
<dbReference type="GO" id="GO:0006355">
    <property type="term" value="P:regulation of DNA-templated transcription"/>
    <property type="evidence" value="ECO:0007669"/>
    <property type="project" value="InterPro"/>
</dbReference>
<dbReference type="InterPro" id="IPR015947">
    <property type="entry name" value="PUA-like_sf"/>
</dbReference>
<proteinExistence type="predicted"/>
<evidence type="ECO:0000256" key="6">
    <source>
        <dbReference type="ARBA" id="ARBA00023242"/>
    </source>
</evidence>
<dbReference type="GO" id="GO:0003677">
    <property type="term" value="F:DNA binding"/>
    <property type="evidence" value="ECO:0007669"/>
    <property type="project" value="UniProtKB-KW"/>
</dbReference>
<feature type="compositionally biased region" description="Basic and acidic residues" evidence="7">
    <location>
        <begin position="104"/>
        <end position="114"/>
    </location>
</feature>
<dbReference type="OrthoDB" id="41445at2759"/>
<keyword evidence="4" id="KW-0677">Repeat</keyword>
<dbReference type="GO" id="GO:0005634">
    <property type="term" value="C:nucleus"/>
    <property type="evidence" value="ECO:0007669"/>
    <property type="project" value="UniProtKB-SubCell"/>
</dbReference>
<dbReference type="PANTHER" id="PTHR14087">
    <property type="entry name" value="THYMOCYTE NUCLEAR PROTEIN 1"/>
    <property type="match status" value="1"/>
</dbReference>
<dbReference type="SUPFAM" id="SSF88697">
    <property type="entry name" value="PUA domain-like"/>
    <property type="match status" value="1"/>
</dbReference>
<dbReference type="InterPro" id="IPR047197">
    <property type="entry name" value="THYN1-like_EVE"/>
</dbReference>
<dbReference type="InterPro" id="IPR052181">
    <property type="entry name" value="5hmC_binding"/>
</dbReference>
<reference evidence="10 11" key="1">
    <citation type="submission" date="2019-04" db="EMBL/GenBank/DDBJ databases">
        <title>Aspergillus burnettii sp. nov., novel species from soil in southeast Queensland.</title>
        <authorList>
            <person name="Gilchrist C.L.M."/>
            <person name="Pitt J.I."/>
            <person name="Lange L."/>
            <person name="Lacey H.J."/>
            <person name="Vuong D."/>
            <person name="Midgley D.J."/>
            <person name="Greenfield P."/>
            <person name="Bradbury M."/>
            <person name="Lacey E."/>
            <person name="Busk P.K."/>
            <person name="Pilgaard B."/>
            <person name="Chooi Y.H."/>
            <person name="Piggott A.M."/>
        </authorList>
    </citation>
    <scope>NUCLEOTIDE SEQUENCE [LARGE SCALE GENOMIC DNA]</scope>
    <source>
        <strain evidence="10 11">FRR 5400</strain>
    </source>
</reference>
<dbReference type="InterPro" id="IPR017956">
    <property type="entry name" value="AT_hook_DNA-bd_motif"/>
</dbReference>
<dbReference type="Proteomes" id="UP000326877">
    <property type="component" value="Unassembled WGS sequence"/>
</dbReference>
<accession>A0A5N7CKG7</accession>
<dbReference type="SMART" id="SM00384">
    <property type="entry name" value="AT_hook"/>
    <property type="match status" value="3"/>
</dbReference>
<evidence type="ECO:0000313" key="9">
    <source>
        <dbReference type="EMBL" id="KAE8394711.1"/>
    </source>
</evidence>
<feature type="compositionally biased region" description="Basic and acidic residues" evidence="7">
    <location>
        <begin position="131"/>
        <end position="142"/>
    </location>
</feature>
<feature type="domain" description="EVE" evidence="8">
    <location>
        <begin position="126"/>
        <end position="284"/>
    </location>
</feature>
<dbReference type="Proteomes" id="UP000541154">
    <property type="component" value="Unassembled WGS sequence"/>
</dbReference>
<sequence length="303" mass="33905">MPVKKRKSEGAPVAEEINSPKRAAVSDPTTGEKRKRGRPRKYPEGSGPKPPPGPKRGRGRPRKDPSTAGTSSKPSTPKEGKRPVGRPRKFPSQNGTDNSPARSEQPKSDSADAKDEVDEDDSDRSYWLMKAEPESRLEKGVDVKFSIDDLASRSKPEPWDGVRNPAARNHIREMKKGDQAFFYHSNCRVPGVAGLMEIVQEHTPDESAFDPAHPYYDEKSSREDPKWEVVHVEFRRKFKNFVSLNDLKAHAKSGGPLENLQVLKQSRLSVSRVTKKEWDFILELAKEKEPSPEGEESAAESSE</sequence>
<dbReference type="InterPro" id="IPR000116">
    <property type="entry name" value="HMGA"/>
</dbReference>
<name>A0A5N7CKG7_PETAA</name>
<dbReference type="InterPro" id="IPR002740">
    <property type="entry name" value="EVE_domain"/>
</dbReference>
<organism evidence="9">
    <name type="scientific">Petromyces alliaceus</name>
    <name type="common">Aspergillus alliaceus</name>
    <dbReference type="NCBI Taxonomy" id="209559"/>
    <lineage>
        <taxon>Eukaryota</taxon>
        <taxon>Fungi</taxon>
        <taxon>Dikarya</taxon>
        <taxon>Ascomycota</taxon>
        <taxon>Pezizomycotina</taxon>
        <taxon>Eurotiomycetes</taxon>
        <taxon>Eurotiomycetidae</taxon>
        <taxon>Eurotiales</taxon>
        <taxon>Aspergillaceae</taxon>
        <taxon>Aspergillus</taxon>
        <taxon>Aspergillus subgen. Circumdati</taxon>
    </lineage>
</organism>
<accession>A0A5N6GCG8</accession>
<dbReference type="CDD" id="cd21133">
    <property type="entry name" value="EVE"/>
    <property type="match status" value="1"/>
</dbReference>
<dbReference type="OMA" id="WVVVHVE"/>
<evidence type="ECO:0000256" key="3">
    <source>
        <dbReference type="ARBA" id="ARBA00022553"/>
    </source>
</evidence>
<dbReference type="PRINTS" id="PR00930">
    <property type="entry name" value="HIGHMOBLTYIY"/>
</dbReference>
<dbReference type="Pfam" id="PF02178">
    <property type="entry name" value="AT_hook"/>
    <property type="match status" value="3"/>
</dbReference>
<keyword evidence="6" id="KW-0539">Nucleus</keyword>
<feature type="compositionally biased region" description="Polar residues" evidence="7">
    <location>
        <begin position="91"/>
        <end position="102"/>
    </location>
</feature>
<evidence type="ECO:0000256" key="1">
    <source>
        <dbReference type="ARBA" id="ARBA00004123"/>
    </source>
</evidence>
<dbReference type="Gene3D" id="3.10.590.10">
    <property type="entry name" value="ph1033 like domains"/>
    <property type="match status" value="1"/>
</dbReference>
<dbReference type="Pfam" id="PF01878">
    <property type="entry name" value="EVE"/>
    <property type="match status" value="1"/>
</dbReference>
<evidence type="ECO:0000313" key="10">
    <source>
        <dbReference type="EMBL" id="KAF5860777.1"/>
    </source>
</evidence>
<dbReference type="EMBL" id="ML735222">
    <property type="protein sequence ID" value="KAE8394711.1"/>
    <property type="molecule type" value="Genomic_DNA"/>
</dbReference>
<accession>A0A8H6E606</accession>
<keyword evidence="11" id="KW-1185">Reference proteome</keyword>
<dbReference type="PRINTS" id="PR00929">
    <property type="entry name" value="ATHOOK"/>
</dbReference>